<protein>
    <submittedName>
        <fullName evidence="1">Coenzyme F390 synthetase</fullName>
    </submittedName>
</protein>
<dbReference type="eggNOG" id="COG1541">
    <property type="taxonomic scope" value="Bacteria"/>
</dbReference>
<evidence type="ECO:0000313" key="3">
    <source>
        <dbReference type="Proteomes" id="UP000029641"/>
    </source>
</evidence>
<organism evidence="1 3">
    <name type="scientific">Jejuia pallidilutea</name>
    <dbReference type="NCBI Taxonomy" id="504487"/>
    <lineage>
        <taxon>Bacteria</taxon>
        <taxon>Pseudomonadati</taxon>
        <taxon>Bacteroidota</taxon>
        <taxon>Flavobacteriia</taxon>
        <taxon>Flavobacteriales</taxon>
        <taxon>Flavobacteriaceae</taxon>
        <taxon>Jejuia</taxon>
    </lineage>
</organism>
<dbReference type="EMBL" id="BBNR01000007">
    <property type="protein sequence ID" value="GAL67039.1"/>
    <property type="molecule type" value="Genomic_DNA"/>
</dbReference>
<dbReference type="EMBL" id="BBNY01000076">
    <property type="protein sequence ID" value="GAL90617.1"/>
    <property type="molecule type" value="Genomic_DNA"/>
</dbReference>
<evidence type="ECO:0000313" key="1">
    <source>
        <dbReference type="EMBL" id="GAL67039.1"/>
    </source>
</evidence>
<gene>
    <name evidence="1" type="ORF">JCM19301_2204</name>
    <name evidence="2" type="ORF">JCM19538_382</name>
</gene>
<proteinExistence type="predicted"/>
<dbReference type="InterPro" id="IPR053158">
    <property type="entry name" value="CapK_Type1_Caps_Biosynth"/>
</dbReference>
<sequence length="437" mass="50047">MHFGTRVRNTAFWTLDYLKGGKIKTNLKDIEHSLNNLSFEALKAKNKKVLNVLLDTAVTRSIFYSKYKGYKSLRDFPVLNKGDIKAHFNSITLQELNKEDLNKVSTSGSTGAPFSIYQSKLKQIRNTADTLYFAKDSGFTLGEKLLYLRLWSKYYRKNRIIAYLQNIEQIHIEDLDDAGIKRLLNKLERTKVPMGWLGYASGFEKICKYLEKNNAAKIECKINSAIAMSEAITDVVKQKMDFYFNCSTVSRYSNVENGIIAQQTKNSNNFKINWASYIVEVLEMHSDNPAKKGELGRIVLTDLYNLSTPMIRYDTGDVGVLGECNTNNDFPVLKTIHGRISDMLIDTSGNVISPFVVHTTLYEYSELEQFQIIQNGKKDYILKINCINNKFTKEAHFLKFFKNVLGEDANLKIEYVKEIPVLKSGKRKIVVNNFNKV</sequence>
<evidence type="ECO:0000313" key="4">
    <source>
        <dbReference type="Proteomes" id="UP000030184"/>
    </source>
</evidence>
<dbReference type="PANTHER" id="PTHR36932:SF1">
    <property type="entry name" value="CAPSULAR POLYSACCHARIDE BIOSYNTHESIS PROTEIN"/>
    <property type="match status" value="1"/>
</dbReference>
<dbReference type="Proteomes" id="UP000029641">
    <property type="component" value="Unassembled WGS sequence"/>
</dbReference>
<dbReference type="PANTHER" id="PTHR36932">
    <property type="entry name" value="CAPSULAR POLYSACCHARIDE BIOSYNTHESIS PROTEIN"/>
    <property type="match status" value="1"/>
</dbReference>
<comment type="caution">
    <text evidence="1">The sequence shown here is derived from an EMBL/GenBank/DDBJ whole genome shotgun (WGS) entry which is preliminary data.</text>
</comment>
<reference evidence="4" key="1">
    <citation type="journal article" date="2014" name="Genome Announc.">
        <title>Draft Genome Sequence of Marine Flavobacterium Jejuia pallidilutea Strain 11shimoA1 and Pigmentation Mutants.</title>
        <authorList>
            <person name="Takatani N."/>
            <person name="Nakanishi M."/>
            <person name="Meirelles P."/>
            <person name="Mino S."/>
            <person name="Suda W."/>
            <person name="Oshima K."/>
            <person name="Hattori M."/>
            <person name="Ohkuma M."/>
            <person name="Hosokawa M."/>
            <person name="Miyashita K."/>
            <person name="Thompson F.L."/>
            <person name="Niwa A."/>
            <person name="Sawabe T."/>
            <person name="Sawabe T."/>
        </authorList>
    </citation>
    <scope>NUCLEOTIDE SEQUENCE [LARGE SCALE GENOMIC DNA]</scope>
    <source>
        <strain evidence="4">JCM 19538</strain>
    </source>
</reference>
<dbReference type="STRING" id="504487.JCM19538_382"/>
<name>A0A090VUV4_9FLAO</name>
<dbReference type="InterPro" id="IPR042099">
    <property type="entry name" value="ANL_N_sf"/>
</dbReference>
<dbReference type="Proteomes" id="UP000030184">
    <property type="component" value="Unassembled WGS sequence"/>
</dbReference>
<dbReference type="RefSeq" id="WP_042243394.1">
    <property type="nucleotide sequence ID" value="NZ_BBNR01000007.1"/>
</dbReference>
<dbReference type="OrthoDB" id="580775at2"/>
<accession>A0A090VUV4</accession>
<keyword evidence="4" id="KW-1185">Reference proteome</keyword>
<dbReference type="SUPFAM" id="SSF56801">
    <property type="entry name" value="Acetyl-CoA synthetase-like"/>
    <property type="match status" value="1"/>
</dbReference>
<evidence type="ECO:0000313" key="2">
    <source>
        <dbReference type="EMBL" id="GAL90617.1"/>
    </source>
</evidence>
<dbReference type="AlphaFoldDB" id="A0A090VUV4"/>
<dbReference type="Gene3D" id="3.40.50.12780">
    <property type="entry name" value="N-terminal domain of ligase-like"/>
    <property type="match status" value="1"/>
</dbReference>